<reference evidence="2" key="1">
    <citation type="submission" date="2019-03" db="UniProtKB">
        <authorList>
            <consortium name="Ensembl"/>
        </authorList>
    </citation>
    <scope>IDENTIFICATION</scope>
</reference>
<dbReference type="AlphaFoldDB" id="A0A452T1R1"/>
<evidence type="ECO:0000256" key="1">
    <source>
        <dbReference type="SAM" id="MobiDB-lite"/>
    </source>
</evidence>
<dbReference type="OMA" id="LRRTTWK"/>
<evidence type="ECO:0000313" key="2">
    <source>
        <dbReference type="Ensembl" id="ENSUMAP00000001768"/>
    </source>
</evidence>
<dbReference type="Ensembl" id="ENSUMAT00000002197.1">
    <property type="protein sequence ID" value="ENSUMAP00000001768.1"/>
    <property type="gene ID" value="ENSUMAG00000001639.1"/>
</dbReference>
<dbReference type="GeneTree" id="ENSGT00950000186269"/>
<feature type="region of interest" description="Disordered" evidence="1">
    <location>
        <begin position="1"/>
        <end position="55"/>
    </location>
</feature>
<name>A0A452T1R1_URSMA</name>
<sequence>MGLVELPCSSPAPAGHPAPSTRAASLRRTTWKQRKESKRRPMRTHALVFLPKPLL</sequence>
<proteinExistence type="predicted"/>
<feature type="compositionally biased region" description="Basic residues" evidence="1">
    <location>
        <begin position="29"/>
        <end position="43"/>
    </location>
</feature>
<organism evidence="2">
    <name type="scientific">Ursus maritimus</name>
    <name type="common">Polar bear</name>
    <name type="synonym">Thalarctos maritimus</name>
    <dbReference type="NCBI Taxonomy" id="29073"/>
    <lineage>
        <taxon>Eukaryota</taxon>
        <taxon>Metazoa</taxon>
        <taxon>Chordata</taxon>
        <taxon>Craniata</taxon>
        <taxon>Vertebrata</taxon>
        <taxon>Euteleostomi</taxon>
        <taxon>Mammalia</taxon>
        <taxon>Eutheria</taxon>
        <taxon>Laurasiatheria</taxon>
        <taxon>Carnivora</taxon>
        <taxon>Caniformia</taxon>
        <taxon>Ursidae</taxon>
        <taxon>Ursus</taxon>
    </lineage>
</organism>
<protein>
    <submittedName>
        <fullName evidence="2">Uncharacterized protein</fullName>
    </submittedName>
</protein>
<accession>A0A452T1R1</accession>
<feature type="compositionally biased region" description="Low complexity" evidence="1">
    <location>
        <begin position="7"/>
        <end position="20"/>
    </location>
</feature>